<dbReference type="GO" id="GO:0030976">
    <property type="term" value="F:thiamine pyrophosphate binding"/>
    <property type="evidence" value="ECO:0007669"/>
    <property type="project" value="InterPro"/>
</dbReference>
<dbReference type="Pfam" id="PF02776">
    <property type="entry name" value="TPP_enzyme_N"/>
    <property type="match status" value="1"/>
</dbReference>
<dbReference type="InterPro" id="IPR012001">
    <property type="entry name" value="Thiamin_PyroP_enz_TPP-bd_dom"/>
</dbReference>
<evidence type="ECO:0000256" key="3">
    <source>
        <dbReference type="ARBA" id="ARBA00023239"/>
    </source>
</evidence>
<dbReference type="InterPro" id="IPR017684">
    <property type="entry name" value="Phosphono-pyrv_decarboxylase"/>
</dbReference>
<dbReference type="SUPFAM" id="SSF52518">
    <property type="entry name" value="Thiamin diphosphate-binding fold (THDP-binding)"/>
    <property type="match status" value="2"/>
</dbReference>
<protein>
    <submittedName>
        <fullName evidence="6">Phosphonopyruvate decarboxylase</fullName>
        <ecNumber evidence="6">4.1.1.82</ecNumber>
    </submittedName>
</protein>
<dbReference type="GO" id="GO:0032923">
    <property type="term" value="P:organic phosphonate biosynthetic process"/>
    <property type="evidence" value="ECO:0007669"/>
    <property type="project" value="InterPro"/>
</dbReference>
<keyword evidence="3 6" id="KW-0456">Lyase</keyword>
<dbReference type="InterPro" id="IPR029061">
    <property type="entry name" value="THDP-binding"/>
</dbReference>
<keyword evidence="6" id="KW-0670">Pyruvate</keyword>
<reference evidence="6 7" key="1">
    <citation type="submission" date="2019-02" db="EMBL/GenBank/DDBJ databases">
        <title>The draft genome of Kosakonia quasisacchari strain WCHKQ120001.</title>
        <authorList>
            <person name="Wang C."/>
            <person name="Feng Y."/>
            <person name="Zong Z."/>
        </authorList>
    </citation>
    <scope>NUCLEOTIDE SEQUENCE [LARGE SCALE GENOMIC DNA]</scope>
    <source>
        <strain evidence="6 7">WCHKQ120001</strain>
    </source>
</reference>
<dbReference type="PANTHER" id="PTHR42818">
    <property type="entry name" value="SULFOPYRUVATE DECARBOXYLASE SUBUNIT ALPHA"/>
    <property type="match status" value="1"/>
</dbReference>
<sequence>MLSAKDIYDRLATLGPLFMTGVPCSYLTTLMNEAILSANGRYVGASSEGEAVAIGTGARLAGKVPVVLMQNSGLGNAVNPLTSLNNPFRIPCLLIISWRGEPGKKDEPQHAFMGSITRPLLDLLAIPNRVLSGDAENLQQVIDAAKYYVIEQGQSFAIIVPDGVIEPGDVVVNRQPPPSLISKLSGNTDAQAMLPTRAEVLALFQQWSPGANAAVIISTGKGGRELYSLDDRPGQFYQVGSMGCASGMALGVALNTGKQVIVFDGDGALLMKLGSLATIGSLNPKNLLHVVLDNGVHDSTGGQPTAPFEFSQAASAAGYRYCYKCEDILSLHNALHLTETTGEGSSFIHMKIASGSLSQLPRPSISPSDVARRFRDFIFAKN</sequence>
<proteinExistence type="predicted"/>
<feature type="domain" description="Thiamine pyrophosphate enzyme N-terminal TPP-binding" evidence="5">
    <location>
        <begin position="4"/>
        <end position="113"/>
    </location>
</feature>
<dbReference type="RefSeq" id="WP_131409270.1">
    <property type="nucleotide sequence ID" value="NZ_SJOP01000008.1"/>
</dbReference>
<dbReference type="Proteomes" id="UP000291793">
    <property type="component" value="Unassembled WGS sequence"/>
</dbReference>
<comment type="caution">
    <text evidence="6">The sequence shown here is derived from an EMBL/GenBank/DDBJ whole genome shotgun (WGS) entry which is preliminary data.</text>
</comment>
<evidence type="ECO:0000259" key="4">
    <source>
        <dbReference type="Pfam" id="PF02775"/>
    </source>
</evidence>
<keyword evidence="2" id="KW-0786">Thiamine pyrophosphate</keyword>
<dbReference type="EC" id="4.1.1.82" evidence="6"/>
<dbReference type="CDD" id="cd07035">
    <property type="entry name" value="TPP_PYR_POX_like"/>
    <property type="match status" value="1"/>
</dbReference>
<keyword evidence="1" id="KW-0210">Decarboxylase</keyword>
<dbReference type="PANTHER" id="PTHR42818:SF1">
    <property type="entry name" value="SULFOPYRUVATE DECARBOXYLASE"/>
    <property type="match status" value="1"/>
</dbReference>
<keyword evidence="7" id="KW-1185">Reference proteome</keyword>
<organism evidence="6 7">
    <name type="scientific">Kosakonia quasisacchari</name>
    <dbReference type="NCBI Taxonomy" id="2529380"/>
    <lineage>
        <taxon>Bacteria</taxon>
        <taxon>Pseudomonadati</taxon>
        <taxon>Pseudomonadota</taxon>
        <taxon>Gammaproteobacteria</taxon>
        <taxon>Enterobacterales</taxon>
        <taxon>Enterobacteriaceae</taxon>
        <taxon>Kosakonia</taxon>
    </lineage>
</organism>
<dbReference type="AlphaFoldDB" id="A0A4R0HI12"/>
<gene>
    <name evidence="6" type="primary">aepY</name>
    <name evidence="6" type="ORF">E0L21_10675</name>
</gene>
<dbReference type="EMBL" id="SJOP01000008">
    <property type="protein sequence ID" value="TCC09270.1"/>
    <property type="molecule type" value="Genomic_DNA"/>
</dbReference>
<dbReference type="InterPro" id="IPR051818">
    <property type="entry name" value="TPP_dependent_decarboxylase"/>
</dbReference>
<dbReference type="GO" id="GO:0033980">
    <property type="term" value="F:phosphonopyruvate decarboxylase activity"/>
    <property type="evidence" value="ECO:0007669"/>
    <property type="project" value="UniProtKB-EC"/>
</dbReference>
<evidence type="ECO:0000256" key="2">
    <source>
        <dbReference type="ARBA" id="ARBA00023052"/>
    </source>
</evidence>
<dbReference type="Gene3D" id="3.40.50.970">
    <property type="match status" value="2"/>
</dbReference>
<evidence type="ECO:0000256" key="1">
    <source>
        <dbReference type="ARBA" id="ARBA00022793"/>
    </source>
</evidence>
<dbReference type="Pfam" id="PF02775">
    <property type="entry name" value="TPP_enzyme_C"/>
    <property type="match status" value="1"/>
</dbReference>
<dbReference type="OrthoDB" id="9785953at2"/>
<evidence type="ECO:0000313" key="6">
    <source>
        <dbReference type="EMBL" id="TCC09270.1"/>
    </source>
</evidence>
<accession>A0A4R0HI12</accession>
<evidence type="ECO:0000313" key="7">
    <source>
        <dbReference type="Proteomes" id="UP000291793"/>
    </source>
</evidence>
<feature type="domain" description="Thiamine pyrophosphate enzyme TPP-binding" evidence="4">
    <location>
        <begin position="233"/>
        <end position="311"/>
    </location>
</feature>
<name>A0A4R0HI12_9ENTR</name>
<dbReference type="InterPro" id="IPR011766">
    <property type="entry name" value="TPP_enzyme_TPP-bd"/>
</dbReference>
<evidence type="ECO:0000259" key="5">
    <source>
        <dbReference type="Pfam" id="PF02776"/>
    </source>
</evidence>
<dbReference type="NCBIfam" id="TIGR03297">
    <property type="entry name" value="Ppyr-DeCO2ase"/>
    <property type="match status" value="1"/>
</dbReference>